<protein>
    <submittedName>
        <fullName evidence="2">Uncharacterized protein</fullName>
    </submittedName>
</protein>
<gene>
    <name evidence="2" type="ORF">GRI32_07215</name>
</gene>
<dbReference type="EMBL" id="WTYY01000003">
    <property type="protein sequence ID" value="MXO88527.1"/>
    <property type="molecule type" value="Genomic_DNA"/>
</dbReference>
<dbReference type="Proteomes" id="UP000435243">
    <property type="component" value="Unassembled WGS sequence"/>
</dbReference>
<keyword evidence="1" id="KW-0472">Membrane</keyword>
<name>A0A844ZNX7_9SPHN</name>
<organism evidence="2 3">
    <name type="scientific">Alteraurantiacibacter aestuarii</name>
    <dbReference type="NCBI Taxonomy" id="650004"/>
    <lineage>
        <taxon>Bacteria</taxon>
        <taxon>Pseudomonadati</taxon>
        <taxon>Pseudomonadota</taxon>
        <taxon>Alphaproteobacteria</taxon>
        <taxon>Sphingomonadales</taxon>
        <taxon>Erythrobacteraceae</taxon>
        <taxon>Alteraurantiacibacter</taxon>
    </lineage>
</organism>
<feature type="transmembrane region" description="Helical" evidence="1">
    <location>
        <begin position="34"/>
        <end position="53"/>
    </location>
</feature>
<evidence type="ECO:0000256" key="1">
    <source>
        <dbReference type="SAM" id="Phobius"/>
    </source>
</evidence>
<keyword evidence="1" id="KW-1133">Transmembrane helix</keyword>
<reference evidence="2 3" key="1">
    <citation type="submission" date="2019-12" db="EMBL/GenBank/DDBJ databases">
        <title>Genomic-based taxomic classification of the family Erythrobacteraceae.</title>
        <authorList>
            <person name="Xu L."/>
        </authorList>
    </citation>
    <scope>NUCLEOTIDE SEQUENCE [LARGE SCALE GENOMIC DNA]</scope>
    <source>
        <strain evidence="2 3">JCM 16339</strain>
    </source>
</reference>
<comment type="caution">
    <text evidence="2">The sequence shown here is derived from an EMBL/GenBank/DDBJ whole genome shotgun (WGS) entry which is preliminary data.</text>
</comment>
<dbReference type="RefSeq" id="WP_160590726.1">
    <property type="nucleotide sequence ID" value="NZ_BAAAFP010000001.1"/>
</dbReference>
<sequence length="152" mass="16202">MTDCDAEGGQAPHWFSPAAWQAGMRPQDLRNARVVNMWCCAWALAFVGATFLISRLQPTPIMGAVIIAVPLVIGVCTIRSYLRFLHQADELLRKVHLQGLGVGSGAAMAVGSTFLMAAPMGASALWGLTFALAALALSFSFSVLRAARRLNA</sequence>
<proteinExistence type="predicted"/>
<dbReference type="OrthoDB" id="1551090at2"/>
<feature type="transmembrane region" description="Helical" evidence="1">
    <location>
        <begin position="59"/>
        <end position="78"/>
    </location>
</feature>
<feature type="transmembrane region" description="Helical" evidence="1">
    <location>
        <begin position="99"/>
        <end position="118"/>
    </location>
</feature>
<evidence type="ECO:0000313" key="2">
    <source>
        <dbReference type="EMBL" id="MXO88527.1"/>
    </source>
</evidence>
<accession>A0A844ZNX7</accession>
<keyword evidence="1" id="KW-0812">Transmembrane</keyword>
<dbReference type="AlphaFoldDB" id="A0A844ZNX7"/>
<keyword evidence="3" id="KW-1185">Reference proteome</keyword>
<feature type="transmembrane region" description="Helical" evidence="1">
    <location>
        <begin position="124"/>
        <end position="144"/>
    </location>
</feature>
<evidence type="ECO:0000313" key="3">
    <source>
        <dbReference type="Proteomes" id="UP000435243"/>
    </source>
</evidence>